<gene>
    <name evidence="3" type="ORF">D8674_020008</name>
</gene>
<dbReference type="SMART" id="SM00369">
    <property type="entry name" value="LRR_TYP"/>
    <property type="match status" value="2"/>
</dbReference>
<dbReference type="Pfam" id="PF13855">
    <property type="entry name" value="LRR_8"/>
    <property type="match status" value="1"/>
</dbReference>
<keyword evidence="1" id="KW-0433">Leucine-rich repeat</keyword>
<dbReference type="AlphaFoldDB" id="A0A5N5G9B9"/>
<dbReference type="PROSITE" id="PS51450">
    <property type="entry name" value="LRR"/>
    <property type="match status" value="1"/>
</dbReference>
<comment type="caution">
    <text evidence="3">The sequence shown here is derived from an EMBL/GenBank/DDBJ whole genome shotgun (WGS) entry which is preliminary data.</text>
</comment>
<dbReference type="OrthoDB" id="1188828at2759"/>
<reference evidence="3 4" key="1">
    <citation type="submission" date="2019-09" db="EMBL/GenBank/DDBJ databases">
        <authorList>
            <person name="Ou C."/>
        </authorList>
    </citation>
    <scope>NUCLEOTIDE SEQUENCE [LARGE SCALE GENOMIC DNA]</scope>
    <source>
        <strain evidence="3">S2</strain>
        <tissue evidence="3">Leaf</tissue>
    </source>
</reference>
<dbReference type="InterPro" id="IPR003591">
    <property type="entry name" value="Leu-rich_rpt_typical-subtyp"/>
</dbReference>
<sequence length="297" mass="33381">MKLPKLRSIRDLILSGCSKLVLGANTIATTDHLQSTACEMKKLILLSPKPWYSIWSIWSWVSPRKNIESSSFSLASLPHSLTSLRLDRCNLSEIPSALTMLPSLEYLDLNNNPITSLPESMNNLVKLRTLAVEGCRNLTMLPELPHGLKQLNGRGCTSLKRITNLPNLDISPAPDPYSCDILSDFDLEDYNILLDSNLWYSCFEIKEQDGFLAMEIGVQFVYEQQNKDKEDVPSSSEDAMSRPHWLIGADHVGSLEEYTDLGDEYEKESISTVVCKASCHLINNEVIDLENDSRMTP</sequence>
<evidence type="ECO:0000256" key="1">
    <source>
        <dbReference type="ARBA" id="ARBA00022614"/>
    </source>
</evidence>
<evidence type="ECO:0000313" key="3">
    <source>
        <dbReference type="EMBL" id="KAB2611976.1"/>
    </source>
</evidence>
<dbReference type="PANTHER" id="PTHR48051:SF1">
    <property type="entry name" value="RAS SUPPRESSOR PROTEIN 1"/>
    <property type="match status" value="1"/>
</dbReference>
<dbReference type="InterPro" id="IPR032675">
    <property type="entry name" value="LRR_dom_sf"/>
</dbReference>
<evidence type="ECO:0000256" key="2">
    <source>
        <dbReference type="ARBA" id="ARBA00022737"/>
    </source>
</evidence>
<proteinExistence type="predicted"/>
<dbReference type="EMBL" id="SMOL01000487">
    <property type="protein sequence ID" value="KAB2611976.1"/>
    <property type="molecule type" value="Genomic_DNA"/>
</dbReference>
<reference evidence="3 4" key="3">
    <citation type="submission" date="2019-11" db="EMBL/GenBank/DDBJ databases">
        <title>A de novo genome assembly of a pear dwarfing rootstock.</title>
        <authorList>
            <person name="Wang F."/>
            <person name="Wang J."/>
            <person name="Li S."/>
            <person name="Zhang Y."/>
            <person name="Fang M."/>
            <person name="Ma L."/>
            <person name="Zhao Y."/>
            <person name="Jiang S."/>
        </authorList>
    </citation>
    <scope>NUCLEOTIDE SEQUENCE [LARGE SCALE GENOMIC DNA]</scope>
    <source>
        <strain evidence="3">S2</strain>
        <tissue evidence="3">Leaf</tissue>
    </source>
</reference>
<dbReference type="GO" id="GO:0005737">
    <property type="term" value="C:cytoplasm"/>
    <property type="evidence" value="ECO:0007669"/>
    <property type="project" value="TreeGrafter"/>
</dbReference>
<dbReference type="Gene3D" id="3.80.10.10">
    <property type="entry name" value="Ribonuclease Inhibitor"/>
    <property type="match status" value="1"/>
</dbReference>
<dbReference type="SUPFAM" id="SSF52058">
    <property type="entry name" value="L domain-like"/>
    <property type="match status" value="1"/>
</dbReference>
<protein>
    <submittedName>
        <fullName evidence="3">TMV resistance protein N-like</fullName>
    </submittedName>
</protein>
<dbReference type="InterPro" id="IPR050216">
    <property type="entry name" value="LRR_domain-containing"/>
</dbReference>
<dbReference type="Proteomes" id="UP000327157">
    <property type="component" value="Chromosome 17"/>
</dbReference>
<accession>A0A5N5G9B9</accession>
<name>A0A5N5G9B9_9ROSA</name>
<keyword evidence="2" id="KW-0677">Repeat</keyword>
<dbReference type="PANTHER" id="PTHR48051">
    <property type="match status" value="1"/>
</dbReference>
<keyword evidence="4" id="KW-1185">Reference proteome</keyword>
<dbReference type="SMART" id="SM00364">
    <property type="entry name" value="LRR_BAC"/>
    <property type="match status" value="3"/>
</dbReference>
<dbReference type="InterPro" id="IPR001611">
    <property type="entry name" value="Leu-rich_rpt"/>
</dbReference>
<organism evidence="3 4">
    <name type="scientific">Pyrus ussuriensis x Pyrus communis</name>
    <dbReference type="NCBI Taxonomy" id="2448454"/>
    <lineage>
        <taxon>Eukaryota</taxon>
        <taxon>Viridiplantae</taxon>
        <taxon>Streptophyta</taxon>
        <taxon>Embryophyta</taxon>
        <taxon>Tracheophyta</taxon>
        <taxon>Spermatophyta</taxon>
        <taxon>Magnoliopsida</taxon>
        <taxon>eudicotyledons</taxon>
        <taxon>Gunneridae</taxon>
        <taxon>Pentapetalae</taxon>
        <taxon>rosids</taxon>
        <taxon>fabids</taxon>
        <taxon>Rosales</taxon>
        <taxon>Rosaceae</taxon>
        <taxon>Amygdaloideae</taxon>
        <taxon>Maleae</taxon>
        <taxon>Pyrus</taxon>
    </lineage>
</organism>
<reference evidence="4" key="2">
    <citation type="submission" date="2019-10" db="EMBL/GenBank/DDBJ databases">
        <title>A de novo genome assembly of a pear dwarfing rootstock.</title>
        <authorList>
            <person name="Wang F."/>
            <person name="Wang J."/>
            <person name="Li S."/>
            <person name="Zhang Y."/>
            <person name="Fang M."/>
            <person name="Ma L."/>
            <person name="Zhao Y."/>
            <person name="Jiang S."/>
        </authorList>
    </citation>
    <scope>NUCLEOTIDE SEQUENCE [LARGE SCALE GENOMIC DNA]</scope>
</reference>
<evidence type="ECO:0000313" key="4">
    <source>
        <dbReference type="Proteomes" id="UP000327157"/>
    </source>
</evidence>